<name>A0A101MG62_PENFR</name>
<keyword evidence="4" id="KW-0443">Lipid metabolism</keyword>
<keyword evidence="4" id="KW-1208">Phospholipid metabolism</keyword>
<evidence type="ECO:0000256" key="2">
    <source>
        <dbReference type="ARBA" id="ARBA00022679"/>
    </source>
</evidence>
<feature type="transmembrane region" description="Helical" evidence="5">
    <location>
        <begin position="81"/>
        <end position="100"/>
    </location>
</feature>
<dbReference type="GO" id="GO:0005783">
    <property type="term" value="C:endoplasmic reticulum"/>
    <property type="evidence" value="ECO:0007669"/>
    <property type="project" value="TreeGrafter"/>
</dbReference>
<organism evidence="7 8">
    <name type="scientific">Penicillium freii</name>
    <dbReference type="NCBI Taxonomy" id="48697"/>
    <lineage>
        <taxon>Eukaryota</taxon>
        <taxon>Fungi</taxon>
        <taxon>Dikarya</taxon>
        <taxon>Ascomycota</taxon>
        <taxon>Pezizomycotina</taxon>
        <taxon>Eurotiomycetes</taxon>
        <taxon>Eurotiomycetidae</taxon>
        <taxon>Eurotiales</taxon>
        <taxon>Aspergillaceae</taxon>
        <taxon>Penicillium</taxon>
    </lineage>
</organism>
<keyword evidence="2 4" id="KW-0808">Transferase</keyword>
<keyword evidence="4" id="KW-0444">Lipid biosynthesis</keyword>
<dbReference type="GO" id="GO:0006654">
    <property type="term" value="P:phosphatidic acid biosynthetic process"/>
    <property type="evidence" value="ECO:0007669"/>
    <property type="project" value="TreeGrafter"/>
</dbReference>
<dbReference type="GO" id="GO:0003841">
    <property type="term" value="F:1-acylglycerol-3-phosphate O-acyltransferase activity"/>
    <property type="evidence" value="ECO:0007669"/>
    <property type="project" value="UniProtKB-UniRule"/>
</dbReference>
<feature type="transmembrane region" description="Helical" evidence="5">
    <location>
        <begin position="112"/>
        <end position="136"/>
    </location>
</feature>
<reference evidence="7 8" key="1">
    <citation type="submission" date="2015-10" db="EMBL/GenBank/DDBJ databases">
        <title>Genome sequencing of Penicillium freii.</title>
        <authorList>
            <person name="Nguyen H.D."/>
            <person name="Visagie C.M."/>
            <person name="Seifert K.A."/>
        </authorList>
    </citation>
    <scope>NUCLEOTIDE SEQUENCE [LARGE SCALE GENOMIC DNA]</scope>
    <source>
        <strain evidence="7 8">DAOM 242723</strain>
    </source>
</reference>
<comment type="caution">
    <text evidence="7">The sequence shown here is derived from an EMBL/GenBank/DDBJ whole genome shotgun (WGS) entry which is preliminary data.</text>
</comment>
<gene>
    <name evidence="7" type="ORF">ACN42_g7150</name>
</gene>
<comment type="domain">
    <text evidence="4">The HXXXXD motif is essential for acyltransferase activity and may constitute the binding site for the phosphate moiety of the glycerol-3-phosphate.</text>
</comment>
<keyword evidence="5" id="KW-1133">Transmembrane helix</keyword>
<dbReference type="CDD" id="cd07989">
    <property type="entry name" value="LPLAT_AGPAT-like"/>
    <property type="match status" value="1"/>
</dbReference>
<comment type="catalytic activity">
    <reaction evidence="4">
        <text>a 1-acyl-sn-glycero-3-phosphate + an acyl-CoA = a 1,2-diacyl-sn-glycero-3-phosphate + CoA</text>
        <dbReference type="Rhea" id="RHEA:19709"/>
        <dbReference type="ChEBI" id="CHEBI:57287"/>
        <dbReference type="ChEBI" id="CHEBI:57970"/>
        <dbReference type="ChEBI" id="CHEBI:58342"/>
        <dbReference type="ChEBI" id="CHEBI:58608"/>
        <dbReference type="EC" id="2.3.1.51"/>
    </reaction>
</comment>
<evidence type="ECO:0000259" key="6">
    <source>
        <dbReference type="SMART" id="SM00563"/>
    </source>
</evidence>
<accession>A0A101MG62</accession>
<evidence type="ECO:0000313" key="7">
    <source>
        <dbReference type="EMBL" id="KUM59984.1"/>
    </source>
</evidence>
<dbReference type="SMART" id="SM00563">
    <property type="entry name" value="PlsC"/>
    <property type="match status" value="1"/>
</dbReference>
<dbReference type="Pfam" id="PF01553">
    <property type="entry name" value="Acyltransferase"/>
    <property type="match status" value="1"/>
</dbReference>
<evidence type="ECO:0000256" key="5">
    <source>
        <dbReference type="SAM" id="Phobius"/>
    </source>
</evidence>
<evidence type="ECO:0000256" key="3">
    <source>
        <dbReference type="ARBA" id="ARBA00023315"/>
    </source>
</evidence>
<sequence>MMVFCTLVERFSLDMHHEDGACIIPLFFEENDSHYRGLVVAHILVNESTSTLKKRSFRLLTVFMQLFLTRPTTVIMSFGSYIVSGVSSFVVVTVSLFAIGQKVPRAAFAARCLASYGCLLISAAYGVIVSICLRLVGYGRVSQWAAGRSFKWLMLFTTGVKFEVIEGEEYLSTRPAVFLGNHQTELDVLMLGSVFPPYCSVTAKKSLRNIPFLGWFMSLSRTVFIDRANRETALKAFDGAAAEMRDHRQSVFIFAEGTRSYSDEPTLLPFKKGAFHLAVKAGVPIVPIVTENYSHILSPRAWRFNAGTIKIKVLPPIPTQNLTSENVDSLTQSTRDSMLKTLAGMSHAQKDEVDAARTNGVSSAIEI</sequence>
<protein>
    <recommendedName>
        <fullName evidence="4">1-acyl-sn-glycerol-3-phosphate acyltransferase</fullName>
        <ecNumber evidence="4">2.3.1.51</ecNumber>
    </recommendedName>
</protein>
<keyword evidence="5" id="KW-0472">Membrane</keyword>
<keyword evidence="8" id="KW-1185">Reference proteome</keyword>
<dbReference type="STRING" id="48697.A0A101MG62"/>
<dbReference type="PANTHER" id="PTHR10434">
    <property type="entry name" value="1-ACYL-SN-GLYCEROL-3-PHOSPHATE ACYLTRANSFERASE"/>
    <property type="match status" value="1"/>
</dbReference>
<proteinExistence type="inferred from homology"/>
<feature type="domain" description="Phospholipid/glycerol acyltransferase" evidence="6">
    <location>
        <begin position="176"/>
        <end position="293"/>
    </location>
</feature>
<dbReference type="InterPro" id="IPR004552">
    <property type="entry name" value="AGP_acyltrans"/>
</dbReference>
<keyword evidence="4" id="KW-0594">Phospholipid biosynthesis</keyword>
<keyword evidence="5" id="KW-0812">Transmembrane</keyword>
<dbReference type="AlphaFoldDB" id="A0A101MG62"/>
<dbReference type="Proteomes" id="UP000055045">
    <property type="component" value="Unassembled WGS sequence"/>
</dbReference>
<keyword evidence="3 4" id="KW-0012">Acyltransferase</keyword>
<evidence type="ECO:0000256" key="4">
    <source>
        <dbReference type="RuleBase" id="RU361267"/>
    </source>
</evidence>
<dbReference type="InterPro" id="IPR002123">
    <property type="entry name" value="Plipid/glycerol_acylTrfase"/>
</dbReference>
<dbReference type="EC" id="2.3.1.51" evidence="4"/>
<dbReference type="SUPFAM" id="SSF69593">
    <property type="entry name" value="Glycerol-3-phosphate (1)-acyltransferase"/>
    <property type="match status" value="1"/>
</dbReference>
<dbReference type="EMBL" id="LLXE01000196">
    <property type="protein sequence ID" value="KUM59984.1"/>
    <property type="molecule type" value="Genomic_DNA"/>
</dbReference>
<dbReference type="GO" id="GO:0016020">
    <property type="term" value="C:membrane"/>
    <property type="evidence" value="ECO:0007669"/>
    <property type="project" value="InterPro"/>
</dbReference>
<dbReference type="PANTHER" id="PTHR10434:SF11">
    <property type="entry name" value="1-ACYL-SN-GLYCEROL-3-PHOSPHATE ACYLTRANSFERASE"/>
    <property type="match status" value="1"/>
</dbReference>
<evidence type="ECO:0000256" key="1">
    <source>
        <dbReference type="ARBA" id="ARBA00008655"/>
    </source>
</evidence>
<evidence type="ECO:0000313" key="8">
    <source>
        <dbReference type="Proteomes" id="UP000055045"/>
    </source>
</evidence>
<dbReference type="NCBIfam" id="TIGR00530">
    <property type="entry name" value="AGP_acyltrn"/>
    <property type="match status" value="1"/>
</dbReference>
<comment type="similarity">
    <text evidence="1 4">Belongs to the 1-acyl-sn-glycerol-3-phosphate acyltransferase family.</text>
</comment>